<dbReference type="RefSeq" id="WP_263827559.1">
    <property type="nucleotide sequence ID" value="NZ_JAOWLB010000003.1"/>
</dbReference>
<reference evidence="4 5" key="1">
    <citation type="submission" date="2022-10" db="EMBL/GenBank/DDBJ databases">
        <title>Ruegeria sp. nov., isolated from ocean surface sediments.</title>
        <authorList>
            <person name="He W."/>
            <person name="Xue H.-P."/>
            <person name="Zhang D.-F."/>
        </authorList>
    </citation>
    <scope>NUCLEOTIDE SEQUENCE [LARGE SCALE GENOMIC DNA]</scope>
    <source>
        <strain evidence="4 5">XHP0148</strain>
    </source>
</reference>
<dbReference type="InterPro" id="IPR000182">
    <property type="entry name" value="GNAT_dom"/>
</dbReference>
<dbReference type="PANTHER" id="PTHR43877:SF2">
    <property type="entry name" value="AMINOALKYLPHOSPHONATE N-ACETYLTRANSFERASE-RELATED"/>
    <property type="match status" value="1"/>
</dbReference>
<dbReference type="InterPro" id="IPR050832">
    <property type="entry name" value="Bact_Acetyltransf"/>
</dbReference>
<proteinExistence type="predicted"/>
<comment type="caution">
    <text evidence="4">The sequence shown here is derived from an EMBL/GenBank/DDBJ whole genome shotgun (WGS) entry which is preliminary data.</text>
</comment>
<keyword evidence="5" id="KW-1185">Reference proteome</keyword>
<dbReference type="Pfam" id="PF00583">
    <property type="entry name" value="Acetyltransf_1"/>
    <property type="match status" value="1"/>
</dbReference>
<evidence type="ECO:0000256" key="1">
    <source>
        <dbReference type="ARBA" id="ARBA00022679"/>
    </source>
</evidence>
<dbReference type="PANTHER" id="PTHR43877">
    <property type="entry name" value="AMINOALKYLPHOSPHONATE N-ACETYLTRANSFERASE-RELATED-RELATED"/>
    <property type="match status" value="1"/>
</dbReference>
<organism evidence="4 5">
    <name type="scientific">Ruegeria aquimaris</name>
    <dbReference type="NCBI Taxonomy" id="2984333"/>
    <lineage>
        <taxon>Bacteria</taxon>
        <taxon>Pseudomonadati</taxon>
        <taxon>Pseudomonadota</taxon>
        <taxon>Alphaproteobacteria</taxon>
        <taxon>Rhodobacterales</taxon>
        <taxon>Roseobacteraceae</taxon>
        <taxon>Ruegeria</taxon>
    </lineage>
</organism>
<dbReference type="InterPro" id="IPR016181">
    <property type="entry name" value="Acyl_CoA_acyltransferase"/>
</dbReference>
<evidence type="ECO:0000313" key="4">
    <source>
        <dbReference type="EMBL" id="MCV2887735.1"/>
    </source>
</evidence>
<dbReference type="SUPFAM" id="SSF55729">
    <property type="entry name" value="Acyl-CoA N-acyltransferases (Nat)"/>
    <property type="match status" value="1"/>
</dbReference>
<dbReference type="Proteomes" id="UP001320899">
    <property type="component" value="Unassembled WGS sequence"/>
</dbReference>
<keyword evidence="2" id="KW-0012">Acyltransferase</keyword>
<sequence length="167" mass="19019">MRIRALETLEHSGQLRALVREYLAHELTELKRVSGLELDLDVLVANTFDDIDAYLPPTGRLFLAMGEGEKLLGCVFLKRIRPDAGEVKRLYVLPSARGLGLGRSLMEGLLREARHMGARSMLLDTGIYDTEAQELYRKLGFREIGYYPEGENDPELIPYLVYMQLDF</sequence>
<dbReference type="Gene3D" id="3.40.630.30">
    <property type="match status" value="1"/>
</dbReference>
<keyword evidence="1" id="KW-0808">Transferase</keyword>
<evidence type="ECO:0000259" key="3">
    <source>
        <dbReference type="PROSITE" id="PS51186"/>
    </source>
</evidence>
<dbReference type="CDD" id="cd04301">
    <property type="entry name" value="NAT_SF"/>
    <property type="match status" value="1"/>
</dbReference>
<protein>
    <submittedName>
        <fullName evidence="4">GNAT family N-acetyltransferase</fullName>
    </submittedName>
</protein>
<evidence type="ECO:0000313" key="5">
    <source>
        <dbReference type="Proteomes" id="UP001320899"/>
    </source>
</evidence>
<evidence type="ECO:0000256" key="2">
    <source>
        <dbReference type="ARBA" id="ARBA00023315"/>
    </source>
</evidence>
<name>A0ABT3AGH7_9RHOB</name>
<accession>A0ABT3AGH7</accession>
<feature type="domain" description="N-acetyltransferase" evidence="3">
    <location>
        <begin position="22"/>
        <end position="167"/>
    </location>
</feature>
<dbReference type="PROSITE" id="PS51186">
    <property type="entry name" value="GNAT"/>
    <property type="match status" value="1"/>
</dbReference>
<gene>
    <name evidence="4" type="ORF">OE747_05250</name>
</gene>
<dbReference type="EMBL" id="JAOWLB010000003">
    <property type="protein sequence ID" value="MCV2887735.1"/>
    <property type="molecule type" value="Genomic_DNA"/>
</dbReference>